<keyword evidence="5 7" id="KW-1133">Transmembrane helix</keyword>
<evidence type="ECO:0000313" key="8">
    <source>
        <dbReference type="EMBL" id="GHD67466.1"/>
    </source>
</evidence>
<comment type="caution">
    <text evidence="8">The sequence shown here is derived from an EMBL/GenBank/DDBJ whole genome shotgun (WGS) entry which is preliminary data.</text>
</comment>
<dbReference type="Pfam" id="PF00953">
    <property type="entry name" value="Glycos_transf_4"/>
    <property type="match status" value="1"/>
</dbReference>
<evidence type="ECO:0000256" key="1">
    <source>
        <dbReference type="ARBA" id="ARBA00004651"/>
    </source>
</evidence>
<evidence type="ECO:0000256" key="2">
    <source>
        <dbReference type="ARBA" id="ARBA00022475"/>
    </source>
</evidence>
<feature type="transmembrane region" description="Helical" evidence="7">
    <location>
        <begin position="256"/>
        <end position="272"/>
    </location>
</feature>
<evidence type="ECO:0000256" key="5">
    <source>
        <dbReference type="ARBA" id="ARBA00022989"/>
    </source>
</evidence>
<comment type="subcellular location">
    <subcellularLocation>
        <location evidence="1">Cell membrane</location>
        <topology evidence="1">Multi-pass membrane protein</topology>
    </subcellularLocation>
</comment>
<name>A0ABQ3H2T1_9NEIS</name>
<feature type="transmembrane region" description="Helical" evidence="7">
    <location>
        <begin position="82"/>
        <end position="102"/>
    </location>
</feature>
<feature type="transmembrane region" description="Helical" evidence="7">
    <location>
        <begin position="109"/>
        <end position="128"/>
    </location>
</feature>
<dbReference type="CDD" id="cd06912">
    <property type="entry name" value="GT_MraY_like"/>
    <property type="match status" value="1"/>
</dbReference>
<feature type="transmembrane region" description="Helical" evidence="7">
    <location>
        <begin position="51"/>
        <end position="70"/>
    </location>
</feature>
<keyword evidence="4 7" id="KW-0812">Transmembrane</keyword>
<dbReference type="GO" id="GO:0016740">
    <property type="term" value="F:transferase activity"/>
    <property type="evidence" value="ECO:0007669"/>
    <property type="project" value="UniProtKB-KW"/>
</dbReference>
<evidence type="ECO:0000313" key="9">
    <source>
        <dbReference type="Proteomes" id="UP000604737"/>
    </source>
</evidence>
<accession>A0ABQ3H2T1</accession>
<feature type="transmembrane region" description="Helical" evidence="7">
    <location>
        <begin position="25"/>
        <end position="42"/>
    </location>
</feature>
<protein>
    <submittedName>
        <fullName evidence="8">Glycosyl transferase</fullName>
    </submittedName>
</protein>
<dbReference type="PANTHER" id="PTHR22926">
    <property type="entry name" value="PHOSPHO-N-ACETYLMURAMOYL-PENTAPEPTIDE-TRANSFERASE"/>
    <property type="match status" value="1"/>
</dbReference>
<reference evidence="9" key="1">
    <citation type="journal article" date="2019" name="Int. J. Syst. Evol. Microbiol.">
        <title>The Global Catalogue of Microorganisms (GCM) 10K type strain sequencing project: providing services to taxonomists for standard genome sequencing and annotation.</title>
        <authorList>
            <consortium name="The Broad Institute Genomics Platform"/>
            <consortium name="The Broad Institute Genome Sequencing Center for Infectious Disease"/>
            <person name="Wu L."/>
            <person name="Ma J."/>
        </authorList>
    </citation>
    <scope>NUCLEOTIDE SEQUENCE [LARGE SCALE GENOMIC DNA]</scope>
    <source>
        <strain evidence="9">KCTC 23701</strain>
    </source>
</reference>
<proteinExistence type="predicted"/>
<keyword evidence="2" id="KW-1003">Cell membrane</keyword>
<evidence type="ECO:0000256" key="3">
    <source>
        <dbReference type="ARBA" id="ARBA00022679"/>
    </source>
</evidence>
<organism evidence="8 9">
    <name type="scientific">Jeongeupia chitinilytica</name>
    <dbReference type="NCBI Taxonomy" id="1041641"/>
    <lineage>
        <taxon>Bacteria</taxon>
        <taxon>Pseudomonadati</taxon>
        <taxon>Pseudomonadota</taxon>
        <taxon>Betaproteobacteria</taxon>
        <taxon>Neisseriales</taxon>
        <taxon>Chitinibacteraceae</taxon>
        <taxon>Jeongeupia</taxon>
    </lineage>
</organism>
<sequence>MGLLTALPLINVIEGERTGQLTSYAVLALLPIFLGGLLEDVLKIGLIKTRLFAMVVGVGLMIWLLDWRVLRVDVRWLDSFLQWHWLSVTLTLFAVTGVINAVNLIDGYNGLASAVGMIILASLAYVGLKVGDRQVMVLAITLLGACAGFMFWNWPRGLIFLGDSGAYTIGFCIASLAIALVMRNPQVSAWYALVLMLYPIVETVFTINRRLRRKDDPSLPDAAHLHQLIYKRMMRWAVGSVDIGDRKMRNSMTSPYLWLFSSLSVIPASIWWHDAFLLQVIAMMFVLGYLWLYRSITRFRTPKWLIVRRSIKR</sequence>
<dbReference type="InterPro" id="IPR000715">
    <property type="entry name" value="Glycosyl_transferase_4"/>
</dbReference>
<keyword evidence="3 8" id="KW-0808">Transferase</keyword>
<evidence type="ECO:0000256" key="7">
    <source>
        <dbReference type="SAM" id="Phobius"/>
    </source>
</evidence>
<feature type="transmembrane region" description="Helical" evidence="7">
    <location>
        <begin position="164"/>
        <end position="182"/>
    </location>
</feature>
<keyword evidence="9" id="KW-1185">Reference proteome</keyword>
<evidence type="ECO:0000256" key="6">
    <source>
        <dbReference type="ARBA" id="ARBA00023136"/>
    </source>
</evidence>
<dbReference type="EMBL" id="BMYO01000009">
    <property type="protein sequence ID" value="GHD67466.1"/>
    <property type="molecule type" value="Genomic_DNA"/>
</dbReference>
<feature type="transmembrane region" description="Helical" evidence="7">
    <location>
        <begin position="134"/>
        <end position="152"/>
    </location>
</feature>
<feature type="transmembrane region" description="Helical" evidence="7">
    <location>
        <begin position="188"/>
        <end position="207"/>
    </location>
</feature>
<dbReference type="PANTHER" id="PTHR22926:SF3">
    <property type="entry name" value="UNDECAPRENYL-PHOSPHATE ALPHA-N-ACETYLGLUCOSAMINYL 1-PHOSPHATE TRANSFERASE"/>
    <property type="match status" value="1"/>
</dbReference>
<feature type="transmembrane region" description="Helical" evidence="7">
    <location>
        <begin position="278"/>
        <end position="296"/>
    </location>
</feature>
<gene>
    <name evidence="8" type="ORF">GCM10007350_31190</name>
</gene>
<dbReference type="Proteomes" id="UP000604737">
    <property type="component" value="Unassembled WGS sequence"/>
</dbReference>
<evidence type="ECO:0000256" key="4">
    <source>
        <dbReference type="ARBA" id="ARBA00022692"/>
    </source>
</evidence>
<keyword evidence="6 7" id="KW-0472">Membrane</keyword>